<dbReference type="RefSeq" id="WP_149753417.1">
    <property type="nucleotide sequence ID" value="NZ_VRLW01000003.1"/>
</dbReference>
<reference evidence="1 2" key="1">
    <citation type="submission" date="2019-08" db="EMBL/GenBank/DDBJ databases">
        <title>Deep-cultivation of Planctomycetes and their phenomic and genomic characterization uncovers novel biology.</title>
        <authorList>
            <person name="Wiegand S."/>
            <person name="Jogler M."/>
            <person name="Boedeker C."/>
            <person name="Pinto D."/>
            <person name="Vollmers J."/>
            <person name="Rivas-Marin E."/>
            <person name="Kohn T."/>
            <person name="Peeters S.H."/>
            <person name="Heuer A."/>
            <person name="Rast P."/>
            <person name="Oberbeckmann S."/>
            <person name="Bunk B."/>
            <person name="Jeske O."/>
            <person name="Meyerdierks A."/>
            <person name="Storesund J.E."/>
            <person name="Kallscheuer N."/>
            <person name="Luecker S."/>
            <person name="Lage O.M."/>
            <person name="Pohl T."/>
            <person name="Merkel B.J."/>
            <person name="Hornburger P."/>
            <person name="Mueller R.-W."/>
            <person name="Bruemmer F."/>
            <person name="Labrenz M."/>
            <person name="Spormann A.M."/>
            <person name="Op Den Camp H."/>
            <person name="Overmann J."/>
            <person name="Amann R."/>
            <person name="Jetten M.S.M."/>
            <person name="Mascher T."/>
            <person name="Medema M.H."/>
            <person name="Devos D.P."/>
            <person name="Kaster A.-K."/>
            <person name="Ovreas L."/>
            <person name="Rohde M."/>
            <person name="Galperin M.Y."/>
            <person name="Jogler C."/>
        </authorList>
    </citation>
    <scope>NUCLEOTIDE SEQUENCE [LARGE SCALE GENOMIC DNA]</scope>
    <source>
        <strain evidence="1 2">LF1</strain>
    </source>
</reference>
<evidence type="ECO:0000313" key="1">
    <source>
        <dbReference type="EMBL" id="KAA1257308.1"/>
    </source>
</evidence>
<keyword evidence="2" id="KW-1185">Reference proteome</keyword>
<proteinExistence type="predicted"/>
<sequence>MIVTYVDEVRADGLHRNGVLRITIACTGVAAAHFPLCLHVKSRHLGDAHRYPTEIPSSLCFQRLNMFRRTLIAVSLALLLASNTIADEGQPSHLRNETLIVARIGDSNAFTAYSKHSGKWSTHAFAEGATVVPVMGETLAAFKVSGESVTELVAVDKNGAWKTQKLPKPGSRTCTPVIGTDVAAFSIDGTVYGFSGLTGSWDTAPLSGPPQVAEDFAMVLSDDHICVFSGFTGSWAKSPALTVSK</sequence>
<comment type="caution">
    <text evidence="1">The sequence shown here is derived from an EMBL/GenBank/DDBJ whole genome shotgun (WGS) entry which is preliminary data.</text>
</comment>
<gene>
    <name evidence="1" type="ORF">LF1_54570</name>
</gene>
<protein>
    <submittedName>
        <fullName evidence="1">Uncharacterized protein</fullName>
    </submittedName>
</protein>
<evidence type="ECO:0000313" key="2">
    <source>
        <dbReference type="Proteomes" id="UP000322699"/>
    </source>
</evidence>
<accession>A0A5B1C858</accession>
<dbReference type="EMBL" id="VRLW01000003">
    <property type="protein sequence ID" value="KAA1257308.1"/>
    <property type="molecule type" value="Genomic_DNA"/>
</dbReference>
<dbReference type="Proteomes" id="UP000322699">
    <property type="component" value="Unassembled WGS sequence"/>
</dbReference>
<organism evidence="1 2">
    <name type="scientific">Rubripirellula obstinata</name>
    <dbReference type="NCBI Taxonomy" id="406547"/>
    <lineage>
        <taxon>Bacteria</taxon>
        <taxon>Pseudomonadati</taxon>
        <taxon>Planctomycetota</taxon>
        <taxon>Planctomycetia</taxon>
        <taxon>Pirellulales</taxon>
        <taxon>Pirellulaceae</taxon>
        <taxon>Rubripirellula</taxon>
    </lineage>
</organism>
<dbReference type="AlphaFoldDB" id="A0A5B1C858"/>
<name>A0A5B1C858_9BACT</name>